<keyword evidence="2 7" id="KW-1003">Cell membrane</keyword>
<evidence type="ECO:0000313" key="9">
    <source>
        <dbReference type="Proteomes" id="UP000595460"/>
    </source>
</evidence>
<reference evidence="8 9" key="1">
    <citation type="submission" date="2021-01" db="EMBL/GenBank/DDBJ databases">
        <title>Genome seq and assembly of Devosia sp. G19.</title>
        <authorList>
            <person name="Chhetri G."/>
        </authorList>
    </citation>
    <scope>NUCLEOTIDE SEQUENCE [LARGE SCALE GENOMIC DNA]</scope>
    <source>
        <strain evidence="8 9">G19</strain>
    </source>
</reference>
<feature type="transmembrane region" description="Helical" evidence="7">
    <location>
        <begin position="190"/>
        <end position="209"/>
    </location>
</feature>
<feature type="transmembrane region" description="Helical" evidence="7">
    <location>
        <begin position="249"/>
        <end position="273"/>
    </location>
</feature>
<keyword evidence="9" id="KW-1185">Reference proteome</keyword>
<dbReference type="HAMAP" id="MF_01147">
    <property type="entry name" value="Lgt"/>
    <property type="match status" value="1"/>
</dbReference>
<feature type="transmembrane region" description="Helical" evidence="7">
    <location>
        <begin position="107"/>
        <end position="125"/>
    </location>
</feature>
<accession>A0ABX7C147</accession>
<evidence type="ECO:0000256" key="7">
    <source>
        <dbReference type="HAMAP-Rule" id="MF_01147"/>
    </source>
</evidence>
<evidence type="ECO:0000256" key="4">
    <source>
        <dbReference type="ARBA" id="ARBA00022692"/>
    </source>
</evidence>
<name>A0ABX7C147_9HYPH</name>
<evidence type="ECO:0000256" key="3">
    <source>
        <dbReference type="ARBA" id="ARBA00022679"/>
    </source>
</evidence>
<evidence type="ECO:0000256" key="6">
    <source>
        <dbReference type="ARBA" id="ARBA00023136"/>
    </source>
</evidence>
<feature type="transmembrane region" description="Helical" evidence="7">
    <location>
        <begin position="216"/>
        <end position="237"/>
    </location>
</feature>
<comment type="similarity">
    <text evidence="1 7">Belongs to the Lgt family.</text>
</comment>
<keyword evidence="5 7" id="KW-1133">Transmembrane helix</keyword>
<keyword evidence="3 7" id="KW-0808">Transferase</keyword>
<keyword evidence="4 7" id="KW-0812">Transmembrane</keyword>
<dbReference type="Pfam" id="PF01790">
    <property type="entry name" value="LGT"/>
    <property type="match status" value="1"/>
</dbReference>
<dbReference type="GO" id="GO:0016740">
    <property type="term" value="F:transferase activity"/>
    <property type="evidence" value="ECO:0007669"/>
    <property type="project" value="UniProtKB-KW"/>
</dbReference>
<gene>
    <name evidence="7" type="primary">lgt</name>
    <name evidence="8" type="ORF">JI749_07705</name>
</gene>
<feature type="transmembrane region" description="Helical" evidence="7">
    <location>
        <begin position="26"/>
        <end position="46"/>
    </location>
</feature>
<feature type="transmembrane region" description="Helical" evidence="7">
    <location>
        <begin position="132"/>
        <end position="153"/>
    </location>
</feature>
<proteinExistence type="inferred from homology"/>
<evidence type="ECO:0000256" key="5">
    <source>
        <dbReference type="ARBA" id="ARBA00022989"/>
    </source>
</evidence>
<evidence type="ECO:0000256" key="1">
    <source>
        <dbReference type="ARBA" id="ARBA00007150"/>
    </source>
</evidence>
<evidence type="ECO:0000313" key="8">
    <source>
        <dbReference type="EMBL" id="QQR37483.1"/>
    </source>
</evidence>
<comment type="subcellular location">
    <subcellularLocation>
        <location evidence="7">Cell membrane</location>
        <topology evidence="7">Multi-pass membrane protein</topology>
    </subcellularLocation>
</comment>
<dbReference type="PANTHER" id="PTHR30589:SF0">
    <property type="entry name" value="PHOSPHATIDYLGLYCEROL--PROLIPOPROTEIN DIACYLGLYCERYL TRANSFERASE"/>
    <property type="match status" value="1"/>
</dbReference>
<feature type="binding site" evidence="7">
    <location>
        <position position="151"/>
    </location>
    <ligand>
        <name>a 1,2-diacyl-sn-glycero-3-phospho-(1'-sn-glycerol)</name>
        <dbReference type="ChEBI" id="CHEBI:64716"/>
    </ligand>
</feature>
<dbReference type="InterPro" id="IPR001640">
    <property type="entry name" value="Lgt"/>
</dbReference>
<comment type="function">
    <text evidence="7">Catalyzes the transfer of the diacylglyceryl group from phosphatidylglycerol to the sulfhydryl group of the N-terminal cysteine of a prolipoprotein, the first step in the formation of mature lipoproteins.</text>
</comment>
<dbReference type="PANTHER" id="PTHR30589">
    <property type="entry name" value="PROLIPOPROTEIN DIACYLGLYCERYL TRANSFERASE"/>
    <property type="match status" value="1"/>
</dbReference>
<dbReference type="NCBIfam" id="TIGR00544">
    <property type="entry name" value="lgt"/>
    <property type="match status" value="1"/>
</dbReference>
<dbReference type="EC" id="2.5.1.145" evidence="7"/>
<keyword evidence="6 7" id="KW-0472">Membrane</keyword>
<evidence type="ECO:0000256" key="2">
    <source>
        <dbReference type="ARBA" id="ARBA00022475"/>
    </source>
</evidence>
<sequence>MPQELVLPFPDINPIAFAIGPFAVRWYALGYLFGVGLGAAYGYLLLANSRLWHKGEPPFAAKDIWDFAFWTMLAIVIGGRVGYVLFYNLPYYLANPAEIINTLDGGMSYHGGMLGLMLAVVLFTWRKGSGNWLSGLDLIASVSTIGIFLVRIANFINAELYGAPTSLPWGVVFPTDPEQLPRHPSQLYEAALEGLLLFLVIRLVTHVFYGLRRPGLVAGTFGIGYGLSRIAVEFVRLPDSQIGYLYGTGWVTMGMMLSLPLVIGGLGLVIWAATRRESLVRG</sequence>
<protein>
    <recommendedName>
        <fullName evidence="7">Phosphatidylglycerol--prolipoprotein diacylglyceryl transferase</fullName>
        <ecNumber evidence="7">2.5.1.145</ecNumber>
    </recommendedName>
</protein>
<comment type="pathway">
    <text evidence="7">Protein modification; lipoprotein biosynthesis (diacylglyceryl transfer).</text>
</comment>
<organism evidence="8 9">
    <name type="scientific">Devosia oryziradicis</name>
    <dbReference type="NCBI Taxonomy" id="2801335"/>
    <lineage>
        <taxon>Bacteria</taxon>
        <taxon>Pseudomonadati</taxon>
        <taxon>Pseudomonadota</taxon>
        <taxon>Alphaproteobacteria</taxon>
        <taxon>Hyphomicrobiales</taxon>
        <taxon>Devosiaceae</taxon>
        <taxon>Devosia</taxon>
    </lineage>
</organism>
<dbReference type="Proteomes" id="UP000595460">
    <property type="component" value="Chromosome"/>
</dbReference>
<comment type="catalytic activity">
    <reaction evidence="7">
        <text>L-cysteinyl-[prolipoprotein] + a 1,2-diacyl-sn-glycero-3-phospho-(1'-sn-glycerol) = an S-1,2-diacyl-sn-glyceryl-L-cysteinyl-[prolipoprotein] + sn-glycerol 1-phosphate + H(+)</text>
        <dbReference type="Rhea" id="RHEA:56712"/>
        <dbReference type="Rhea" id="RHEA-COMP:14679"/>
        <dbReference type="Rhea" id="RHEA-COMP:14680"/>
        <dbReference type="ChEBI" id="CHEBI:15378"/>
        <dbReference type="ChEBI" id="CHEBI:29950"/>
        <dbReference type="ChEBI" id="CHEBI:57685"/>
        <dbReference type="ChEBI" id="CHEBI:64716"/>
        <dbReference type="ChEBI" id="CHEBI:140658"/>
        <dbReference type="EC" id="2.5.1.145"/>
    </reaction>
</comment>
<feature type="transmembrane region" description="Helical" evidence="7">
    <location>
        <begin position="67"/>
        <end position="87"/>
    </location>
</feature>
<dbReference type="EMBL" id="CP068047">
    <property type="protein sequence ID" value="QQR37483.1"/>
    <property type="molecule type" value="Genomic_DNA"/>
</dbReference>